<protein>
    <recommendedName>
        <fullName evidence="1">DUF4246 domain-containing protein</fullName>
    </recommendedName>
</protein>
<dbReference type="AlphaFoldDB" id="A0A2B7XBQ9"/>
<keyword evidence="3" id="KW-1185">Reference proteome</keyword>
<dbReference type="EMBL" id="PDNB01000116">
    <property type="protein sequence ID" value="PGH06546.1"/>
    <property type="molecule type" value="Genomic_DNA"/>
</dbReference>
<dbReference type="STRING" id="1447875.A0A2B7XBQ9"/>
<evidence type="ECO:0000313" key="2">
    <source>
        <dbReference type="EMBL" id="PGH06546.1"/>
    </source>
</evidence>
<accession>A0A2B7XBQ9</accession>
<dbReference type="InterPro" id="IPR049192">
    <property type="entry name" value="DUF4246_C"/>
</dbReference>
<dbReference type="OrthoDB" id="415532at2759"/>
<dbReference type="InterPro" id="IPR025340">
    <property type="entry name" value="DUF4246"/>
</dbReference>
<dbReference type="Proteomes" id="UP000223968">
    <property type="component" value="Unassembled WGS sequence"/>
</dbReference>
<proteinExistence type="predicted"/>
<dbReference type="Pfam" id="PF14033">
    <property type="entry name" value="DUF4246"/>
    <property type="match status" value="1"/>
</dbReference>
<sequence>MARPLPLRLPGFGFKLNEAMALKAIPAQGYVTNVLDKSKLTDMFSKKNLFPTFVPATIDGSAAIRDRVHDGLGHQRASVQSKGFVETGNILVYDAGVVKSDTAIPTSLRDALKAAAACLEDVPDEKKDYHPHSDDQVLNLVHPSLFPVIYGRTRIIKDGVLGIQEGIARMGSGEVLKIPSREETTISPDDRIPDVPVPVYTPYSQKFQWLPCDVEFTAGYSLAEGVEKDQARNKCNVTSYINNTHPKRHPDLYRVIERVMSLAVALWNITLSSFEETRFYARVPYYGCDLEIDPEAVKLYKKPEGSDDDEDETYYTCLEEWEARVHKAVLPEPTDGFYSPSENISVDLQRDYGKTGLQVIVKLANIHLTLEKPKYSGGTWNIEGQWNEHICATALYYYDSVNITESRLAFRQCSAAYDTDHMYYAQDNHGWVQEVFGCSAYGPPVQEVGDVVCKEGRLINFPNFLQHRVSPFELQDPSKPGHRKILALFLVDPNIRIISSANVPCQRRDWWEEEVQSRGQAAPEVTRRGYISIRRLPNIDGRG</sequence>
<organism evidence="2 3">
    <name type="scientific">Helicocarpus griseus UAMH5409</name>
    <dbReference type="NCBI Taxonomy" id="1447875"/>
    <lineage>
        <taxon>Eukaryota</taxon>
        <taxon>Fungi</taxon>
        <taxon>Dikarya</taxon>
        <taxon>Ascomycota</taxon>
        <taxon>Pezizomycotina</taxon>
        <taxon>Eurotiomycetes</taxon>
        <taxon>Eurotiomycetidae</taxon>
        <taxon>Onygenales</taxon>
        <taxon>Ajellomycetaceae</taxon>
        <taxon>Helicocarpus</taxon>
    </lineage>
</organism>
<feature type="domain" description="DUF4246" evidence="1">
    <location>
        <begin position="81"/>
        <end position="514"/>
    </location>
</feature>
<reference evidence="2 3" key="1">
    <citation type="submission" date="2017-10" db="EMBL/GenBank/DDBJ databases">
        <title>Comparative genomics in systemic dimorphic fungi from Ajellomycetaceae.</title>
        <authorList>
            <person name="Munoz J.F."/>
            <person name="Mcewen J.G."/>
            <person name="Clay O.K."/>
            <person name="Cuomo C.A."/>
        </authorList>
    </citation>
    <scope>NUCLEOTIDE SEQUENCE [LARGE SCALE GENOMIC DNA]</scope>
    <source>
        <strain evidence="2 3">UAMH5409</strain>
    </source>
</reference>
<evidence type="ECO:0000259" key="1">
    <source>
        <dbReference type="Pfam" id="PF14033"/>
    </source>
</evidence>
<name>A0A2B7XBQ9_9EURO</name>
<comment type="caution">
    <text evidence="2">The sequence shown here is derived from an EMBL/GenBank/DDBJ whole genome shotgun (WGS) entry which is preliminary data.</text>
</comment>
<gene>
    <name evidence="2" type="ORF">AJ79_06485</name>
</gene>
<dbReference type="PANTHER" id="PTHR33119:SF1">
    <property type="entry name" value="FE2OG DIOXYGENASE DOMAIN-CONTAINING PROTEIN"/>
    <property type="match status" value="1"/>
</dbReference>
<evidence type="ECO:0000313" key="3">
    <source>
        <dbReference type="Proteomes" id="UP000223968"/>
    </source>
</evidence>
<dbReference type="PANTHER" id="PTHR33119">
    <property type="entry name" value="IFI3P"/>
    <property type="match status" value="1"/>
</dbReference>